<dbReference type="AlphaFoldDB" id="A0A0L0D7L5"/>
<dbReference type="SUPFAM" id="SSF52833">
    <property type="entry name" value="Thioredoxin-like"/>
    <property type="match status" value="1"/>
</dbReference>
<dbReference type="InterPro" id="IPR029519">
    <property type="entry name" value="RdCVF2"/>
</dbReference>
<dbReference type="PROSITE" id="PS51352">
    <property type="entry name" value="THIOREDOXIN_2"/>
    <property type="match status" value="1"/>
</dbReference>
<gene>
    <name evidence="3" type="ORF">AMSG_04419</name>
</gene>
<keyword evidence="4" id="KW-1185">Reference proteome</keyword>
<feature type="transmembrane region" description="Helical" evidence="1">
    <location>
        <begin position="40"/>
        <end position="63"/>
    </location>
</feature>
<dbReference type="eggNOG" id="KOG2501">
    <property type="taxonomic scope" value="Eukaryota"/>
</dbReference>
<dbReference type="InterPro" id="IPR012336">
    <property type="entry name" value="Thioredoxin-like_fold"/>
</dbReference>
<name>A0A0L0D7L5_THETB</name>
<protein>
    <submittedName>
        <fullName evidence="3">Thioredoxion</fullName>
    </submittedName>
</protein>
<dbReference type="Gene3D" id="3.40.30.10">
    <property type="entry name" value="Glutaredoxin"/>
    <property type="match status" value="1"/>
</dbReference>
<dbReference type="PANTHER" id="PTHR46762:SF1">
    <property type="entry name" value="NUCLEOREDOXIN-LIKE PROTEIN 2"/>
    <property type="match status" value="1"/>
</dbReference>
<dbReference type="RefSeq" id="XP_013758759.1">
    <property type="nucleotide sequence ID" value="XM_013903305.1"/>
</dbReference>
<feature type="domain" description="Thioredoxin" evidence="2">
    <location>
        <begin position="92"/>
        <end position="241"/>
    </location>
</feature>
<keyword evidence="1" id="KW-0472">Membrane</keyword>
<organism evidence="3 4">
    <name type="scientific">Thecamonas trahens ATCC 50062</name>
    <dbReference type="NCBI Taxonomy" id="461836"/>
    <lineage>
        <taxon>Eukaryota</taxon>
        <taxon>Apusozoa</taxon>
        <taxon>Apusomonadida</taxon>
        <taxon>Apusomonadidae</taxon>
        <taxon>Thecamonas</taxon>
    </lineage>
</organism>
<sequence length="267" mass="28839">MTDAVSGAIATTTGAAGGQTSGAGPVAGASGDAAAPSSSLLWNVAKAAGAAGAVLVAGAFYLWKAAQAERREAVNAVKRRKYIMKSHRKKAERGAQNVPFFDGVDLVDASGTPGFRVTADKEVIVLYIAAGWCPPCHTFTPLLTKLYNQAIEERMPVEVVMLSVDQSADDMLKYMSKAGMDWLAAEYSQRPTIFQRVGEISDIPTVIVMTPDGRILDREALAPLVQDGMLAFHKWLAESRNEEWVDPNDPDANHPYPLMRKLDDFKL</sequence>
<keyword evidence="1" id="KW-0812">Transmembrane</keyword>
<dbReference type="EMBL" id="GL349450">
    <property type="protein sequence ID" value="KNC48190.1"/>
    <property type="molecule type" value="Genomic_DNA"/>
</dbReference>
<evidence type="ECO:0000313" key="3">
    <source>
        <dbReference type="EMBL" id="KNC48190.1"/>
    </source>
</evidence>
<keyword evidence="1" id="KW-1133">Transmembrane helix</keyword>
<reference evidence="3 4" key="1">
    <citation type="submission" date="2010-05" db="EMBL/GenBank/DDBJ databases">
        <title>The Genome Sequence of Thecamonas trahens ATCC 50062.</title>
        <authorList>
            <consortium name="The Broad Institute Genome Sequencing Platform"/>
            <person name="Russ C."/>
            <person name="Cuomo C."/>
            <person name="Shea T."/>
            <person name="Young S.K."/>
            <person name="Zeng Q."/>
            <person name="Koehrsen M."/>
            <person name="Haas B."/>
            <person name="Borodovsky M."/>
            <person name="Guigo R."/>
            <person name="Alvarado L."/>
            <person name="Berlin A."/>
            <person name="Bochicchio J."/>
            <person name="Borenstein D."/>
            <person name="Chapman S."/>
            <person name="Chen Z."/>
            <person name="Freedman E."/>
            <person name="Gellesch M."/>
            <person name="Goldberg J."/>
            <person name="Griggs A."/>
            <person name="Gujja S."/>
            <person name="Heilman E."/>
            <person name="Heiman D."/>
            <person name="Hepburn T."/>
            <person name="Howarth C."/>
            <person name="Jen D."/>
            <person name="Larson L."/>
            <person name="Mehta T."/>
            <person name="Park D."/>
            <person name="Pearson M."/>
            <person name="Roberts A."/>
            <person name="Saif S."/>
            <person name="Shenoy N."/>
            <person name="Sisk P."/>
            <person name="Stolte C."/>
            <person name="Sykes S."/>
            <person name="Thomson T."/>
            <person name="Walk T."/>
            <person name="White J."/>
            <person name="Yandava C."/>
            <person name="Burger G."/>
            <person name="Gray M.W."/>
            <person name="Holland P.W.H."/>
            <person name="King N."/>
            <person name="Lang F.B.F."/>
            <person name="Roger A.J."/>
            <person name="Ruiz-Trillo I."/>
            <person name="Lander E."/>
            <person name="Nusbaum C."/>
        </authorList>
    </citation>
    <scope>NUCLEOTIDE SEQUENCE [LARGE SCALE GENOMIC DNA]</scope>
    <source>
        <strain evidence="3 4">ATCC 50062</strain>
    </source>
</reference>
<evidence type="ECO:0000313" key="4">
    <source>
        <dbReference type="Proteomes" id="UP000054408"/>
    </source>
</evidence>
<dbReference type="GeneID" id="25563962"/>
<evidence type="ECO:0000259" key="2">
    <source>
        <dbReference type="PROSITE" id="PS51352"/>
    </source>
</evidence>
<proteinExistence type="predicted"/>
<accession>A0A0L0D7L5</accession>
<dbReference type="InterPro" id="IPR036249">
    <property type="entry name" value="Thioredoxin-like_sf"/>
</dbReference>
<dbReference type="InterPro" id="IPR013766">
    <property type="entry name" value="Thioredoxin_domain"/>
</dbReference>
<dbReference type="Proteomes" id="UP000054408">
    <property type="component" value="Unassembled WGS sequence"/>
</dbReference>
<dbReference type="Pfam" id="PF13905">
    <property type="entry name" value="Thioredoxin_8"/>
    <property type="match status" value="1"/>
</dbReference>
<dbReference type="PANTHER" id="PTHR46762">
    <property type="entry name" value="NUCLEOREDOXIN-LIKE PROTEIN 2"/>
    <property type="match status" value="1"/>
</dbReference>
<dbReference type="GO" id="GO:0045494">
    <property type="term" value="P:photoreceptor cell maintenance"/>
    <property type="evidence" value="ECO:0007669"/>
    <property type="project" value="InterPro"/>
</dbReference>
<evidence type="ECO:0000256" key="1">
    <source>
        <dbReference type="SAM" id="Phobius"/>
    </source>
</evidence>
<dbReference type="OrthoDB" id="189920at2759"/>